<gene>
    <name evidence="1" type="ORF">A5649_00605</name>
</gene>
<sequence>MHQTAPTKRAIPLSTSAKPEVSSLFRYIETLHGDRAWGAMLDSGAGVKSLQWIQALPTDRWTAITAAPGMAEAARAALGDGIRPQDRLLVGNWIDDSLLAGETFDTVLVDYLVGAIEGFAPYWQDRVFARLRPLVADNGRLYITGLEPYVQYQPETDSGRIIWEIGRARDACLLLAGERPYREYPLDWMLRQLERAGFVIVESRRFPIRYGPGHVNRQLDMCRRRLQRFGSAALGGGMLQYVEELRLRALLVLARDGGLRHGHDYVIAAEPAR</sequence>
<dbReference type="InterPro" id="IPR029063">
    <property type="entry name" value="SAM-dependent_MTases_sf"/>
</dbReference>
<evidence type="ECO:0000313" key="2">
    <source>
        <dbReference type="Proteomes" id="UP000093712"/>
    </source>
</evidence>
<name>A0AA91IXC8_9MYCO</name>
<dbReference type="SUPFAM" id="SSF53335">
    <property type="entry name" value="S-adenosyl-L-methionine-dependent methyltransferases"/>
    <property type="match status" value="1"/>
</dbReference>
<dbReference type="CDD" id="cd02440">
    <property type="entry name" value="AdoMet_MTases"/>
    <property type="match status" value="1"/>
</dbReference>
<protein>
    <submittedName>
        <fullName evidence="1">Uncharacterized protein</fullName>
    </submittedName>
</protein>
<accession>A0AA91IXC8</accession>
<reference evidence="1 2" key="1">
    <citation type="submission" date="2016-06" db="EMBL/GenBank/DDBJ databases">
        <authorList>
            <person name="Sutton G."/>
            <person name="Brinkac L."/>
            <person name="Sanka R."/>
            <person name="Adams M."/>
            <person name="Lau E."/>
            <person name="Garcia-Basteiro A."/>
            <person name="Lopez-Varela E."/>
            <person name="Palencia S."/>
        </authorList>
    </citation>
    <scope>NUCLEOTIDE SEQUENCE [LARGE SCALE GENOMIC DNA]</scope>
    <source>
        <strain evidence="1 2">1211594.5</strain>
    </source>
</reference>
<dbReference type="AlphaFoldDB" id="A0AA91IXC8"/>
<dbReference type="EMBL" id="LZME01000096">
    <property type="protein sequence ID" value="OBK84065.1"/>
    <property type="molecule type" value="Genomic_DNA"/>
</dbReference>
<proteinExistence type="predicted"/>
<evidence type="ECO:0000313" key="1">
    <source>
        <dbReference type="EMBL" id="OBK84065.1"/>
    </source>
</evidence>
<dbReference type="Gene3D" id="3.40.50.150">
    <property type="entry name" value="Vaccinia Virus protein VP39"/>
    <property type="match status" value="1"/>
</dbReference>
<organism evidence="1 2">
    <name type="scientific">Mycolicibacter heraklionensis</name>
    <dbReference type="NCBI Taxonomy" id="512402"/>
    <lineage>
        <taxon>Bacteria</taxon>
        <taxon>Bacillati</taxon>
        <taxon>Actinomycetota</taxon>
        <taxon>Actinomycetes</taxon>
        <taxon>Mycobacteriales</taxon>
        <taxon>Mycobacteriaceae</taxon>
        <taxon>Mycolicibacter</taxon>
    </lineage>
</organism>
<dbReference type="Proteomes" id="UP000093712">
    <property type="component" value="Unassembled WGS sequence"/>
</dbReference>
<comment type="caution">
    <text evidence="1">The sequence shown here is derived from an EMBL/GenBank/DDBJ whole genome shotgun (WGS) entry which is preliminary data.</text>
</comment>